<dbReference type="NCBIfam" id="NF040501">
    <property type="entry name" value="resist_ArsN2"/>
    <property type="match status" value="1"/>
</dbReference>
<dbReference type="SUPFAM" id="SSF55729">
    <property type="entry name" value="Acyl-CoA N-acyltransferases (Nat)"/>
    <property type="match status" value="1"/>
</dbReference>
<proteinExistence type="predicted"/>
<sequence>MTHPIHPIDQSQVVEALLSVNHLPTSDLRDGNVRLFGCEADNKLCGVVGLEMHAHVALLRSLVVPATERGKGLGAALIAHAELFAAQQGVDTIYLLTTTAAVFFERYGYGHVARESAPAAIAGTHQFSELCPSSSAFMAKSLAALRPA</sequence>
<dbReference type="CDD" id="cd04301">
    <property type="entry name" value="NAT_SF"/>
    <property type="match status" value="1"/>
</dbReference>
<dbReference type="eggNOG" id="COG1246">
    <property type="taxonomic scope" value="Bacteria"/>
</dbReference>
<evidence type="ECO:0000313" key="5">
    <source>
        <dbReference type="Proteomes" id="UP000029998"/>
    </source>
</evidence>
<dbReference type="AlphaFoldDB" id="A0A0A0EZ04"/>
<feature type="domain" description="N-acetyltransferase" evidence="3">
    <location>
        <begin position="1"/>
        <end position="143"/>
    </location>
</feature>
<name>A0A0A0EZ04_9GAMM</name>
<dbReference type="InterPro" id="IPR016181">
    <property type="entry name" value="Acyl_CoA_acyltransferase"/>
</dbReference>
<organism evidence="4 5">
    <name type="scientific">Lysobacter daejeonensis GH1-9</name>
    <dbReference type="NCBI Taxonomy" id="1385517"/>
    <lineage>
        <taxon>Bacteria</taxon>
        <taxon>Pseudomonadati</taxon>
        <taxon>Pseudomonadota</taxon>
        <taxon>Gammaproteobacteria</taxon>
        <taxon>Lysobacterales</taxon>
        <taxon>Lysobacteraceae</taxon>
        <taxon>Aerolutibacter</taxon>
    </lineage>
</organism>
<evidence type="ECO:0000256" key="2">
    <source>
        <dbReference type="ARBA" id="ARBA00023315"/>
    </source>
</evidence>
<evidence type="ECO:0000256" key="1">
    <source>
        <dbReference type="ARBA" id="ARBA00022679"/>
    </source>
</evidence>
<gene>
    <name evidence="4" type="ORF">N800_14560</name>
</gene>
<dbReference type="PANTHER" id="PTHR43877">
    <property type="entry name" value="AMINOALKYLPHOSPHONATE N-ACETYLTRANSFERASE-RELATED-RELATED"/>
    <property type="match status" value="1"/>
</dbReference>
<keyword evidence="1" id="KW-0808">Transferase</keyword>
<evidence type="ECO:0000259" key="3">
    <source>
        <dbReference type="PROSITE" id="PS51186"/>
    </source>
</evidence>
<dbReference type="Proteomes" id="UP000029998">
    <property type="component" value="Unassembled WGS sequence"/>
</dbReference>
<dbReference type="Pfam" id="PF13508">
    <property type="entry name" value="Acetyltransf_7"/>
    <property type="match status" value="1"/>
</dbReference>
<dbReference type="Gene3D" id="3.40.630.30">
    <property type="match status" value="1"/>
</dbReference>
<dbReference type="EMBL" id="AVPU01000005">
    <property type="protein sequence ID" value="KGM55525.1"/>
    <property type="molecule type" value="Genomic_DNA"/>
</dbReference>
<dbReference type="STRING" id="1385517.N800_14560"/>
<dbReference type="InterPro" id="IPR050832">
    <property type="entry name" value="Bact_Acetyltransf"/>
</dbReference>
<reference evidence="4 5" key="1">
    <citation type="submission" date="2013-08" db="EMBL/GenBank/DDBJ databases">
        <title>Genome sequencing of Lysobacter.</title>
        <authorList>
            <person name="Zhang S."/>
            <person name="Wang G."/>
        </authorList>
    </citation>
    <scope>NUCLEOTIDE SEQUENCE [LARGE SCALE GENOMIC DNA]</scope>
    <source>
        <strain evidence="4 5">GH1-9</strain>
    </source>
</reference>
<dbReference type="PROSITE" id="PS51186">
    <property type="entry name" value="GNAT"/>
    <property type="match status" value="1"/>
</dbReference>
<keyword evidence="2" id="KW-0012">Acyltransferase</keyword>
<dbReference type="OrthoDB" id="5197788at2"/>
<dbReference type="GO" id="GO:0016747">
    <property type="term" value="F:acyltransferase activity, transferring groups other than amino-acyl groups"/>
    <property type="evidence" value="ECO:0007669"/>
    <property type="project" value="InterPro"/>
</dbReference>
<accession>A0A0A0EZ04</accession>
<protein>
    <recommendedName>
        <fullName evidence="3">N-acetyltransferase domain-containing protein</fullName>
    </recommendedName>
</protein>
<comment type="caution">
    <text evidence="4">The sequence shown here is derived from an EMBL/GenBank/DDBJ whole genome shotgun (WGS) entry which is preliminary data.</text>
</comment>
<dbReference type="RefSeq" id="WP_036135421.1">
    <property type="nucleotide sequence ID" value="NZ_AVPU01000005.1"/>
</dbReference>
<dbReference type="InterPro" id="IPR000182">
    <property type="entry name" value="GNAT_dom"/>
</dbReference>
<keyword evidence="5" id="KW-1185">Reference proteome</keyword>
<evidence type="ECO:0000313" key="4">
    <source>
        <dbReference type="EMBL" id="KGM55525.1"/>
    </source>
</evidence>